<keyword evidence="2" id="KW-1133">Transmembrane helix</keyword>
<dbReference type="AlphaFoldDB" id="A0A085WB64"/>
<comment type="caution">
    <text evidence="3">The sequence shown here is derived from an EMBL/GenBank/DDBJ whole genome shotgun (WGS) entry which is preliminary data.</text>
</comment>
<dbReference type="RefSeq" id="WP_044193917.1">
    <property type="nucleotide sequence ID" value="NZ_JMCB01000013.1"/>
</dbReference>
<evidence type="ECO:0000313" key="3">
    <source>
        <dbReference type="EMBL" id="KFE64927.1"/>
    </source>
</evidence>
<evidence type="ECO:0000256" key="1">
    <source>
        <dbReference type="SAM" id="MobiDB-lite"/>
    </source>
</evidence>
<keyword evidence="4" id="KW-1185">Reference proteome</keyword>
<feature type="compositionally biased region" description="Gly residues" evidence="1">
    <location>
        <begin position="94"/>
        <end position="104"/>
    </location>
</feature>
<feature type="region of interest" description="Disordered" evidence="1">
    <location>
        <begin position="82"/>
        <end position="148"/>
    </location>
</feature>
<dbReference type="Proteomes" id="UP000028725">
    <property type="component" value="Unassembled WGS sequence"/>
</dbReference>
<evidence type="ECO:0000256" key="2">
    <source>
        <dbReference type="SAM" id="Phobius"/>
    </source>
</evidence>
<dbReference type="EMBL" id="JMCB01000013">
    <property type="protein sequence ID" value="KFE64927.1"/>
    <property type="molecule type" value="Genomic_DNA"/>
</dbReference>
<keyword evidence="2" id="KW-0472">Membrane</keyword>
<protein>
    <recommendedName>
        <fullName evidence="5">Fibronectin type-III domain-containing protein</fullName>
    </recommendedName>
</protein>
<name>A0A085WB64_9BACT</name>
<sequence length="177" mass="17758">MLLFATWTEFTYQLAPITTGYEWAIGTPENATAIRDFAPTDTPMRSTATGLNLRVGQKYLVTVRASNPVGLTQGAQSSGVVVTLPDGGVVEPDGGTGEPDGGPGSPDAGEGEPDGGAVNPDGGPSEPPDGGTGDGQGGDKESPLGWGCAAAGGAGLPLLLGLIAFVLLGRRQEQAPR</sequence>
<accession>A0A085WB64</accession>
<reference evidence="3 4" key="1">
    <citation type="submission" date="2014-04" db="EMBL/GenBank/DDBJ databases">
        <title>Genome assembly of Hyalangium minutum DSM 14724.</title>
        <authorList>
            <person name="Sharma G."/>
            <person name="Subramanian S."/>
        </authorList>
    </citation>
    <scope>NUCLEOTIDE SEQUENCE [LARGE SCALE GENOMIC DNA]</scope>
    <source>
        <strain evidence="3 4">DSM 14724</strain>
    </source>
</reference>
<proteinExistence type="predicted"/>
<keyword evidence="2" id="KW-0812">Transmembrane</keyword>
<feature type="transmembrane region" description="Helical" evidence="2">
    <location>
        <begin position="144"/>
        <end position="168"/>
    </location>
</feature>
<evidence type="ECO:0008006" key="5">
    <source>
        <dbReference type="Google" id="ProtNLM"/>
    </source>
</evidence>
<gene>
    <name evidence="3" type="ORF">DB31_1945</name>
</gene>
<evidence type="ECO:0000313" key="4">
    <source>
        <dbReference type="Proteomes" id="UP000028725"/>
    </source>
</evidence>
<organism evidence="3 4">
    <name type="scientific">Hyalangium minutum</name>
    <dbReference type="NCBI Taxonomy" id="394096"/>
    <lineage>
        <taxon>Bacteria</taxon>
        <taxon>Pseudomonadati</taxon>
        <taxon>Myxococcota</taxon>
        <taxon>Myxococcia</taxon>
        <taxon>Myxococcales</taxon>
        <taxon>Cystobacterineae</taxon>
        <taxon>Archangiaceae</taxon>
        <taxon>Hyalangium</taxon>
    </lineage>
</organism>